<evidence type="ECO:0000313" key="3">
    <source>
        <dbReference type="Proteomes" id="UP000320762"/>
    </source>
</evidence>
<keyword evidence="1" id="KW-0560">Oxidoreductase</keyword>
<dbReference type="InterPro" id="IPR002347">
    <property type="entry name" value="SDR_fam"/>
</dbReference>
<dbReference type="InterPro" id="IPR052228">
    <property type="entry name" value="Sec_Metab_Biosynth_Oxidored"/>
</dbReference>
<dbReference type="STRING" id="97359.A0A550CHQ8"/>
<dbReference type="PANTHER" id="PTHR47534:SF3">
    <property type="entry name" value="ALCOHOL DEHYDROGENASE-LIKE C-TERMINAL DOMAIN-CONTAINING PROTEIN"/>
    <property type="match status" value="1"/>
</dbReference>
<dbReference type="Gene3D" id="3.40.50.720">
    <property type="entry name" value="NAD(P)-binding Rossmann-like Domain"/>
    <property type="match status" value="1"/>
</dbReference>
<organism evidence="2 3">
    <name type="scientific">Schizophyllum amplum</name>
    <dbReference type="NCBI Taxonomy" id="97359"/>
    <lineage>
        <taxon>Eukaryota</taxon>
        <taxon>Fungi</taxon>
        <taxon>Dikarya</taxon>
        <taxon>Basidiomycota</taxon>
        <taxon>Agaricomycotina</taxon>
        <taxon>Agaricomycetes</taxon>
        <taxon>Agaricomycetidae</taxon>
        <taxon>Agaricales</taxon>
        <taxon>Schizophyllaceae</taxon>
        <taxon>Schizophyllum</taxon>
    </lineage>
</organism>
<dbReference type="EMBL" id="VDMD01000007">
    <property type="protein sequence ID" value="TRM64246.1"/>
    <property type="molecule type" value="Genomic_DNA"/>
</dbReference>
<dbReference type="PANTHER" id="PTHR47534">
    <property type="entry name" value="YALI0E05731P"/>
    <property type="match status" value="1"/>
</dbReference>
<evidence type="ECO:0008006" key="4">
    <source>
        <dbReference type="Google" id="ProtNLM"/>
    </source>
</evidence>
<dbReference type="AlphaFoldDB" id="A0A550CHQ8"/>
<dbReference type="Pfam" id="PF00106">
    <property type="entry name" value="adh_short"/>
    <property type="match status" value="1"/>
</dbReference>
<evidence type="ECO:0000256" key="1">
    <source>
        <dbReference type="ARBA" id="ARBA00023002"/>
    </source>
</evidence>
<name>A0A550CHQ8_9AGAR</name>
<protein>
    <recommendedName>
        <fullName evidence="4">NAD(P)-binding protein</fullName>
    </recommendedName>
</protein>
<proteinExistence type="predicted"/>
<reference evidence="2 3" key="1">
    <citation type="journal article" date="2019" name="New Phytol.">
        <title>Comparative genomics reveals unique wood-decay strategies and fruiting body development in the Schizophyllaceae.</title>
        <authorList>
            <person name="Almasi E."/>
            <person name="Sahu N."/>
            <person name="Krizsan K."/>
            <person name="Balint B."/>
            <person name="Kovacs G.M."/>
            <person name="Kiss B."/>
            <person name="Cseklye J."/>
            <person name="Drula E."/>
            <person name="Henrissat B."/>
            <person name="Nagy I."/>
            <person name="Chovatia M."/>
            <person name="Adam C."/>
            <person name="LaButti K."/>
            <person name="Lipzen A."/>
            <person name="Riley R."/>
            <person name="Grigoriev I.V."/>
            <person name="Nagy L.G."/>
        </authorList>
    </citation>
    <scope>NUCLEOTIDE SEQUENCE [LARGE SCALE GENOMIC DNA]</scope>
    <source>
        <strain evidence="2 3">NL-1724</strain>
    </source>
</reference>
<dbReference type="InterPro" id="IPR036291">
    <property type="entry name" value="NAD(P)-bd_dom_sf"/>
</dbReference>
<comment type="caution">
    <text evidence="2">The sequence shown here is derived from an EMBL/GenBank/DDBJ whole genome shotgun (WGS) entry which is preliminary data.</text>
</comment>
<dbReference type="Proteomes" id="UP000320762">
    <property type="component" value="Unassembled WGS sequence"/>
</dbReference>
<gene>
    <name evidence="2" type="ORF">BD626DRAFT_547418</name>
</gene>
<keyword evidence="3" id="KW-1185">Reference proteome</keyword>
<dbReference type="SUPFAM" id="SSF51735">
    <property type="entry name" value="NAD(P)-binding Rossmann-fold domains"/>
    <property type="match status" value="1"/>
</dbReference>
<accession>A0A550CHQ8</accession>
<dbReference type="OrthoDB" id="2898509at2759"/>
<evidence type="ECO:0000313" key="2">
    <source>
        <dbReference type="EMBL" id="TRM64246.1"/>
    </source>
</evidence>
<dbReference type="GO" id="GO:0016491">
    <property type="term" value="F:oxidoreductase activity"/>
    <property type="evidence" value="ECO:0007669"/>
    <property type="project" value="UniProtKB-KW"/>
</dbReference>
<sequence>MPALTTARSFNASQDSSSYLPVAVFIGGTAGIGRAMAEAFVRHTNGRVRVIIVGRNATAAAEMIAALPLAARERAEFVKCDMSLMRNIDVALSELAGRGITKINYLIVSSGLLPANGRQETDEGLDRTIAVVYYGRWKFIHGLQDALSAAVAAGEPAKVMSVLAAGEGGPIDLDDLGVKKNYSLMNVTRTDATYNDLMLEKFAQLHSEVSFVHAYPGVVHTNVAVNSQSWLLTMIYYLLYPVVMLVARSPEDCAELMWYAVHHSGKGLARVNGKGDDIGMKNWYGTEESVERLWEHTLDATKSRGAA</sequence>